<dbReference type="EC" id="1.1.1.17" evidence="2 7"/>
<dbReference type="SUPFAM" id="SSF48179">
    <property type="entry name" value="6-phosphogluconate dehydrogenase C-terminal domain-like"/>
    <property type="match status" value="1"/>
</dbReference>
<dbReference type="RefSeq" id="WP_207298880.1">
    <property type="nucleotide sequence ID" value="NZ_CP071444.1"/>
</dbReference>
<dbReference type="PANTHER" id="PTHR30524:SF0">
    <property type="entry name" value="ALTRONATE OXIDOREDUCTASE-RELATED"/>
    <property type="match status" value="1"/>
</dbReference>
<evidence type="ECO:0000256" key="3">
    <source>
        <dbReference type="ARBA" id="ARBA00016219"/>
    </source>
</evidence>
<dbReference type="Gene3D" id="3.40.50.720">
    <property type="entry name" value="NAD(P)-binding Rossmann-like Domain"/>
    <property type="match status" value="1"/>
</dbReference>
<dbReference type="HAMAP" id="MF_00196">
    <property type="entry name" value="Mannitol_dehydrog"/>
    <property type="match status" value="1"/>
</dbReference>
<sequence>MKNAVHFGAGNIGRGFIGLLLAQAGYQVTFVDVNETVLQELNEKGSYPVHIAGGDEEVIWVRQVRGLNSRNQEALDQAIAEAEVVTTAVGVNVLPIIGKSMAASLERIARKDPSKTLNIMACENAVGNGDILKNSVYEHLSLEGQKFCDENVGFPNTTVDRIVPENTDKSELLSVLVEPFYEWNVERSKLVGSLDEIPGMNLVDNLSAYIERKLFTLNTGHAIAAYLGYQNQQPTILDAVADPEIKEVVLGAMGETGQALVKKHGFDPDQHEAYIQKIMGRFENAALIDPVERVGRDPLRKLGPKDRLIAPARTALEYGVEPENLVKGIVAALKFDHPQDPAAVSLSTKLKENGLDGVLVDVCGLDPSEALYDRIKNAYA</sequence>
<dbReference type="NCBIfam" id="NF002647">
    <property type="entry name" value="PRK02318.1-3"/>
    <property type="match status" value="1"/>
</dbReference>
<dbReference type="PRINTS" id="PR00084">
    <property type="entry name" value="MTLDHDRGNASE"/>
</dbReference>
<dbReference type="GO" id="GO:0005829">
    <property type="term" value="C:cytosol"/>
    <property type="evidence" value="ECO:0007669"/>
    <property type="project" value="TreeGrafter"/>
</dbReference>
<dbReference type="InterPro" id="IPR008927">
    <property type="entry name" value="6-PGluconate_DH-like_C_sf"/>
</dbReference>
<proteinExistence type="inferred from homology"/>
<evidence type="ECO:0000259" key="8">
    <source>
        <dbReference type="Pfam" id="PF01232"/>
    </source>
</evidence>
<dbReference type="InterPro" id="IPR000669">
    <property type="entry name" value="Mannitol_DH"/>
</dbReference>
<dbReference type="InterPro" id="IPR023027">
    <property type="entry name" value="Mannitol_DH_CS"/>
</dbReference>
<dbReference type="PANTHER" id="PTHR30524">
    <property type="entry name" value="MANNITOL-1-PHOSPHATE 5-DEHYDROGENASE"/>
    <property type="match status" value="1"/>
</dbReference>
<dbReference type="InterPro" id="IPR013328">
    <property type="entry name" value="6PGD_dom2"/>
</dbReference>
<feature type="binding site" evidence="7">
    <location>
        <begin position="4"/>
        <end position="15"/>
    </location>
    <ligand>
        <name>NAD(+)</name>
        <dbReference type="ChEBI" id="CHEBI:57540"/>
    </ligand>
</feature>
<dbReference type="NCBIfam" id="NF002646">
    <property type="entry name" value="PRK02318.1-2"/>
    <property type="match status" value="1"/>
</dbReference>
<feature type="domain" description="Mannitol dehydrogenase N-terminal" evidence="8">
    <location>
        <begin position="3"/>
        <end position="193"/>
    </location>
</feature>
<evidence type="ECO:0000256" key="5">
    <source>
        <dbReference type="ARBA" id="ARBA00023027"/>
    </source>
</evidence>
<feature type="domain" description="Mannitol dehydrogenase C-terminal" evidence="9">
    <location>
        <begin position="205"/>
        <end position="346"/>
    </location>
</feature>
<organism evidence="10 11">
    <name type="scientific">Alkalibacter rhizosphaerae</name>
    <dbReference type="NCBI Taxonomy" id="2815577"/>
    <lineage>
        <taxon>Bacteria</taxon>
        <taxon>Bacillati</taxon>
        <taxon>Bacillota</taxon>
        <taxon>Clostridia</taxon>
        <taxon>Eubacteriales</taxon>
        <taxon>Eubacteriaceae</taxon>
        <taxon>Alkalibacter</taxon>
    </lineage>
</organism>
<evidence type="ECO:0000256" key="6">
    <source>
        <dbReference type="ARBA" id="ARBA00048615"/>
    </source>
</evidence>
<dbReference type="InterPro" id="IPR013131">
    <property type="entry name" value="Mannitol_DH_N"/>
</dbReference>
<dbReference type="GO" id="GO:0019592">
    <property type="term" value="P:mannitol catabolic process"/>
    <property type="evidence" value="ECO:0007669"/>
    <property type="project" value="TreeGrafter"/>
</dbReference>
<evidence type="ECO:0000313" key="11">
    <source>
        <dbReference type="Proteomes" id="UP000663499"/>
    </source>
</evidence>
<protein>
    <recommendedName>
        <fullName evidence="3 7">Mannitol-1-phosphate 5-dehydrogenase</fullName>
        <ecNumber evidence="2 7">1.1.1.17</ecNumber>
    </recommendedName>
</protein>
<dbReference type="InterPro" id="IPR023028">
    <property type="entry name" value="Mannitol_1_phos_5_DH"/>
</dbReference>
<evidence type="ECO:0000256" key="7">
    <source>
        <dbReference type="HAMAP-Rule" id="MF_00196"/>
    </source>
</evidence>
<dbReference type="AlphaFoldDB" id="A0A975AH17"/>
<dbReference type="Gene3D" id="1.10.1040.10">
    <property type="entry name" value="N-(1-d-carboxylethyl)-l-norvaline Dehydrogenase, domain 2"/>
    <property type="match status" value="1"/>
</dbReference>
<dbReference type="PROSITE" id="PS00974">
    <property type="entry name" value="MANNITOL_DHGENASE"/>
    <property type="match status" value="1"/>
</dbReference>
<name>A0A975AH17_9FIRM</name>
<dbReference type="KEGG" id="alka:J0B03_06760"/>
<dbReference type="SUPFAM" id="SSF51735">
    <property type="entry name" value="NAD(P)-binding Rossmann-fold domains"/>
    <property type="match status" value="1"/>
</dbReference>
<evidence type="ECO:0000256" key="2">
    <source>
        <dbReference type="ARBA" id="ARBA00012939"/>
    </source>
</evidence>
<evidence type="ECO:0000313" key="10">
    <source>
        <dbReference type="EMBL" id="QSX07538.1"/>
    </source>
</evidence>
<dbReference type="InterPro" id="IPR013118">
    <property type="entry name" value="Mannitol_DH_C"/>
</dbReference>
<evidence type="ECO:0000259" key="9">
    <source>
        <dbReference type="Pfam" id="PF08125"/>
    </source>
</evidence>
<reference evidence="10" key="1">
    <citation type="submission" date="2021-03" db="EMBL/GenBank/DDBJ databases">
        <title>Alkalibacter marinus sp. nov., isolated from tidal flat sediment.</title>
        <authorList>
            <person name="Namirimu T."/>
            <person name="Yang J.-A."/>
            <person name="Yang S.-H."/>
            <person name="Kim Y.-J."/>
            <person name="Kwon K.K."/>
        </authorList>
    </citation>
    <scope>NUCLEOTIDE SEQUENCE</scope>
    <source>
        <strain evidence="10">ES005</strain>
    </source>
</reference>
<comment type="catalytic activity">
    <reaction evidence="6 7">
        <text>D-mannitol 1-phosphate + NAD(+) = beta-D-fructose 6-phosphate + NADH + H(+)</text>
        <dbReference type="Rhea" id="RHEA:19661"/>
        <dbReference type="ChEBI" id="CHEBI:15378"/>
        <dbReference type="ChEBI" id="CHEBI:57540"/>
        <dbReference type="ChEBI" id="CHEBI:57634"/>
        <dbReference type="ChEBI" id="CHEBI:57945"/>
        <dbReference type="ChEBI" id="CHEBI:61381"/>
        <dbReference type="EC" id="1.1.1.17"/>
    </reaction>
</comment>
<dbReference type="Pfam" id="PF01232">
    <property type="entry name" value="Mannitol_dh"/>
    <property type="match status" value="1"/>
</dbReference>
<keyword evidence="5 7" id="KW-0520">NAD</keyword>
<dbReference type="GO" id="GO:0008926">
    <property type="term" value="F:mannitol-1-phosphate 5-dehydrogenase activity"/>
    <property type="evidence" value="ECO:0007669"/>
    <property type="project" value="UniProtKB-UniRule"/>
</dbReference>
<keyword evidence="4 7" id="KW-0560">Oxidoreductase</keyword>
<gene>
    <name evidence="7" type="primary">mtlD</name>
    <name evidence="10" type="ORF">J0B03_06760</name>
</gene>
<evidence type="ECO:0000256" key="4">
    <source>
        <dbReference type="ARBA" id="ARBA00023002"/>
    </source>
</evidence>
<evidence type="ECO:0000256" key="1">
    <source>
        <dbReference type="ARBA" id="ARBA00006541"/>
    </source>
</evidence>
<dbReference type="Proteomes" id="UP000663499">
    <property type="component" value="Chromosome"/>
</dbReference>
<dbReference type="NCBIfam" id="NF002652">
    <property type="entry name" value="PRK02318.2-5"/>
    <property type="match status" value="1"/>
</dbReference>
<dbReference type="EMBL" id="CP071444">
    <property type="protein sequence ID" value="QSX07538.1"/>
    <property type="molecule type" value="Genomic_DNA"/>
</dbReference>
<dbReference type="InterPro" id="IPR036291">
    <property type="entry name" value="NAD(P)-bd_dom_sf"/>
</dbReference>
<accession>A0A975AH17</accession>
<keyword evidence="11" id="KW-1185">Reference proteome</keyword>
<comment type="similarity">
    <text evidence="1 7">Belongs to the mannitol dehydrogenase family.</text>
</comment>
<dbReference type="Pfam" id="PF08125">
    <property type="entry name" value="Mannitol_dh_C"/>
    <property type="match status" value="1"/>
</dbReference>